<dbReference type="EMBL" id="BARU01005394">
    <property type="protein sequence ID" value="GAH35722.1"/>
    <property type="molecule type" value="Genomic_DNA"/>
</dbReference>
<dbReference type="SUPFAM" id="SSF52540">
    <property type="entry name" value="P-loop containing nucleoside triphosphate hydrolases"/>
    <property type="match status" value="1"/>
</dbReference>
<comment type="caution">
    <text evidence="1">The sequence shown here is derived from an EMBL/GenBank/DDBJ whole genome shotgun (WGS) entry which is preliminary data.</text>
</comment>
<dbReference type="InterPro" id="IPR027417">
    <property type="entry name" value="P-loop_NTPase"/>
</dbReference>
<dbReference type="Gene3D" id="3.40.50.300">
    <property type="entry name" value="P-loop containing nucleotide triphosphate hydrolases"/>
    <property type="match status" value="1"/>
</dbReference>
<accession>X1ET09</accession>
<feature type="non-terminal residue" evidence="1">
    <location>
        <position position="1"/>
    </location>
</feature>
<proteinExistence type="predicted"/>
<gene>
    <name evidence="1" type="ORF">S03H2_10489</name>
</gene>
<protein>
    <recommendedName>
        <fullName evidence="2">ATPase AAA-type core domain-containing protein</fullName>
    </recommendedName>
</protein>
<evidence type="ECO:0000313" key="1">
    <source>
        <dbReference type="EMBL" id="GAH35722.1"/>
    </source>
</evidence>
<dbReference type="AlphaFoldDB" id="X1ET09"/>
<reference evidence="1" key="1">
    <citation type="journal article" date="2014" name="Front. Microbiol.">
        <title>High frequency of phylogenetically diverse reductive dehalogenase-homologous genes in deep subseafloor sedimentary metagenomes.</title>
        <authorList>
            <person name="Kawai M."/>
            <person name="Futagami T."/>
            <person name="Toyoda A."/>
            <person name="Takaki Y."/>
            <person name="Nishi S."/>
            <person name="Hori S."/>
            <person name="Arai W."/>
            <person name="Tsubouchi T."/>
            <person name="Morono Y."/>
            <person name="Uchiyama I."/>
            <person name="Ito T."/>
            <person name="Fujiyama A."/>
            <person name="Inagaki F."/>
            <person name="Takami H."/>
        </authorList>
    </citation>
    <scope>NUCLEOTIDE SEQUENCE</scope>
    <source>
        <strain evidence="1">Expedition CK06-06</strain>
    </source>
</reference>
<sequence length="155" mass="17638">TKVEILSQAFLESMDDILAKQLITSLSPITKELSKMWGRFLSSPVNIELGDNLELKIHNERYNVPFEFPQLSGGEKTALLILTQVLLCENFSGSNFMLIDEPLEHLDSRNQWSLINFLIQSCKRGFPKQLVITTIEEPVLREYIDDPDVQVTSLG</sequence>
<name>X1ET09_9ZZZZ</name>
<organism evidence="1">
    <name type="scientific">marine sediment metagenome</name>
    <dbReference type="NCBI Taxonomy" id="412755"/>
    <lineage>
        <taxon>unclassified sequences</taxon>
        <taxon>metagenomes</taxon>
        <taxon>ecological metagenomes</taxon>
    </lineage>
</organism>
<evidence type="ECO:0008006" key="2">
    <source>
        <dbReference type="Google" id="ProtNLM"/>
    </source>
</evidence>